<dbReference type="InterPro" id="IPR002104">
    <property type="entry name" value="Integrase_catalytic"/>
</dbReference>
<evidence type="ECO:0000313" key="4">
    <source>
        <dbReference type="EMBL" id="RZT96610.1"/>
    </source>
</evidence>
<dbReference type="GO" id="GO:0006310">
    <property type="term" value="P:DNA recombination"/>
    <property type="evidence" value="ECO:0007669"/>
    <property type="project" value="UniProtKB-KW"/>
</dbReference>
<gene>
    <name evidence="4" type="ORF">EV201_1251</name>
</gene>
<comment type="caution">
    <text evidence="4">The sequence shown here is derived from an EMBL/GenBank/DDBJ whole genome shotgun (WGS) entry which is preliminary data.</text>
</comment>
<accession>A0A4Q7VK59</accession>
<dbReference type="Pfam" id="PF13102">
    <property type="entry name" value="Phage_int_SAM_5"/>
    <property type="match status" value="1"/>
</dbReference>
<dbReference type="InterPro" id="IPR025269">
    <property type="entry name" value="SAM-like_dom"/>
</dbReference>
<proteinExistence type="predicted"/>
<feature type="domain" description="Tyr recombinase" evidence="2">
    <location>
        <begin position="415"/>
        <end position="476"/>
    </location>
</feature>
<protein>
    <submittedName>
        <fullName evidence="4">Phage integrase family protein</fullName>
    </submittedName>
</protein>
<dbReference type="Pfam" id="PF00589">
    <property type="entry name" value="Phage_integrase"/>
    <property type="match status" value="1"/>
</dbReference>
<dbReference type="GO" id="GO:0003677">
    <property type="term" value="F:DNA binding"/>
    <property type="evidence" value="ECO:0007669"/>
    <property type="project" value="InterPro"/>
</dbReference>
<dbReference type="Proteomes" id="UP000293562">
    <property type="component" value="Unassembled WGS sequence"/>
</dbReference>
<dbReference type="InterPro" id="IPR013762">
    <property type="entry name" value="Integrase-like_cat_sf"/>
</dbReference>
<dbReference type="InterPro" id="IPR011010">
    <property type="entry name" value="DNA_brk_join_enz"/>
</dbReference>
<dbReference type="EMBL" id="SHKN01000001">
    <property type="protein sequence ID" value="RZT96610.1"/>
    <property type="molecule type" value="Genomic_DNA"/>
</dbReference>
<dbReference type="OrthoDB" id="9806835at2"/>
<feature type="domain" description="Phage integrase SAM-like" evidence="3">
    <location>
        <begin position="113"/>
        <end position="193"/>
    </location>
</feature>
<dbReference type="SUPFAM" id="SSF56349">
    <property type="entry name" value="DNA breaking-rejoining enzymes"/>
    <property type="match status" value="2"/>
</dbReference>
<evidence type="ECO:0000256" key="1">
    <source>
        <dbReference type="ARBA" id="ARBA00023172"/>
    </source>
</evidence>
<organism evidence="4 5">
    <name type="scientific">Ancylomarina subtilis</name>
    <dbReference type="NCBI Taxonomy" id="1639035"/>
    <lineage>
        <taxon>Bacteria</taxon>
        <taxon>Pseudomonadati</taxon>
        <taxon>Bacteroidota</taxon>
        <taxon>Bacteroidia</taxon>
        <taxon>Marinilabiliales</taxon>
        <taxon>Marinifilaceae</taxon>
        <taxon>Ancylomarina</taxon>
    </lineage>
</organism>
<evidence type="ECO:0000259" key="2">
    <source>
        <dbReference type="Pfam" id="PF00589"/>
    </source>
</evidence>
<reference evidence="4 5" key="1">
    <citation type="submission" date="2019-02" db="EMBL/GenBank/DDBJ databases">
        <title>Genomic Encyclopedia of Type Strains, Phase IV (KMG-IV): sequencing the most valuable type-strain genomes for metagenomic binning, comparative biology and taxonomic classification.</title>
        <authorList>
            <person name="Goeker M."/>
        </authorList>
    </citation>
    <scope>NUCLEOTIDE SEQUENCE [LARGE SCALE GENOMIC DNA]</scope>
    <source>
        <strain evidence="4 5">DSM 28825</strain>
    </source>
</reference>
<dbReference type="RefSeq" id="WP_130306577.1">
    <property type="nucleotide sequence ID" value="NZ_SHKN01000001.1"/>
</dbReference>
<dbReference type="GO" id="GO:0015074">
    <property type="term" value="P:DNA integration"/>
    <property type="evidence" value="ECO:0007669"/>
    <property type="project" value="InterPro"/>
</dbReference>
<dbReference type="AlphaFoldDB" id="A0A4Q7VK59"/>
<sequence>MNIEPKLPTIKGGINTYPSKKGLAIVIRLQYSRDKKTEIKTGEYIEHKEDFDSKSGYVKNKKRVDHARINAIIDQKKVEIREQLLAELEEKEKAEEIEAATKPEDIDEVLTEFNRLITNLEKEGKENSRRLFFNVKNHIIDVLNTTNKPHKLRLEDINDIFLDDFRIHLTAKGLAISTIKSYMDKITTVFSNCNKRRPHLILNPIKEYKKKVRNQDKSLSFEDNLFDTFKGYIPKSKERTLYKNWNVFQYYSQGTRISDIITISYENIYFTDRYVSQKDQDETKGLLPRNINVNLKFNAIKTGTEHDMTLCEEAILTLRFFLHPDLQHEYLKSLKQVINKGDFELEYLLGLQERPEDANIKPFKGKEKADRVHLLIEFIQMQKNYTPKKCIFHDVYLEGKTHGEIRKLINNKTTCVSKCQKCNEEDEENYMTEEHLSTHSFRHLFSINYYNSTRDIYSLSKLLGHTNIGTTERYLKRLKVEFIEQNIEDFYSKN</sequence>
<name>A0A4Q7VK59_9BACT</name>
<evidence type="ECO:0000259" key="3">
    <source>
        <dbReference type="Pfam" id="PF13102"/>
    </source>
</evidence>
<evidence type="ECO:0000313" key="5">
    <source>
        <dbReference type="Proteomes" id="UP000293562"/>
    </source>
</evidence>
<keyword evidence="5" id="KW-1185">Reference proteome</keyword>
<keyword evidence="1" id="KW-0233">DNA recombination</keyword>
<dbReference type="Gene3D" id="1.10.443.10">
    <property type="entry name" value="Intergrase catalytic core"/>
    <property type="match status" value="1"/>
</dbReference>